<reference evidence="13" key="1">
    <citation type="submission" date="2016-10" db="EMBL/GenBank/DDBJ databases">
        <authorList>
            <person name="Varghese N."/>
        </authorList>
    </citation>
    <scope>NUCLEOTIDE SEQUENCE [LARGE SCALE GENOMIC DNA]</scope>
    <source>
        <strain evidence="13">DSM 45096 / BCRC 16803 / CGMCC 4.1857 / CIP 109030 / JCM 12277 / KCTC 19219 / NBRC 100920 / 33214</strain>
    </source>
</reference>
<evidence type="ECO:0000256" key="3">
    <source>
        <dbReference type="ARBA" id="ARBA00022679"/>
    </source>
</evidence>
<keyword evidence="2 12" id="KW-0723">Serine/threonine-protein kinase</keyword>
<evidence type="ECO:0000259" key="11">
    <source>
        <dbReference type="PROSITE" id="PS50011"/>
    </source>
</evidence>
<accession>A0A1H8ABL6</accession>
<dbReference type="InterPro" id="IPR000719">
    <property type="entry name" value="Prot_kinase_dom"/>
</dbReference>
<keyword evidence="3" id="KW-0808">Transferase</keyword>
<dbReference type="OrthoDB" id="9762169at2"/>
<keyword evidence="10" id="KW-0812">Transmembrane</keyword>
<evidence type="ECO:0000256" key="10">
    <source>
        <dbReference type="SAM" id="Phobius"/>
    </source>
</evidence>
<feature type="transmembrane region" description="Helical" evidence="10">
    <location>
        <begin position="426"/>
        <end position="447"/>
    </location>
</feature>
<feature type="transmembrane region" description="Helical" evidence="10">
    <location>
        <begin position="369"/>
        <end position="387"/>
    </location>
</feature>
<evidence type="ECO:0000256" key="1">
    <source>
        <dbReference type="ARBA" id="ARBA00012513"/>
    </source>
</evidence>
<dbReference type="EC" id="2.7.11.1" evidence="1"/>
<dbReference type="RefSeq" id="WP_052438829.1">
    <property type="nucleotide sequence ID" value="NZ_BBPN01000016.1"/>
</dbReference>
<feature type="transmembrane region" description="Helical" evidence="10">
    <location>
        <begin position="453"/>
        <end position="475"/>
    </location>
</feature>
<evidence type="ECO:0000256" key="5">
    <source>
        <dbReference type="ARBA" id="ARBA00022777"/>
    </source>
</evidence>
<dbReference type="GO" id="GO:0005524">
    <property type="term" value="F:ATP binding"/>
    <property type="evidence" value="ECO:0007669"/>
    <property type="project" value="UniProtKB-UniRule"/>
</dbReference>
<dbReference type="Pfam" id="PF00069">
    <property type="entry name" value="Pkinase"/>
    <property type="match status" value="1"/>
</dbReference>
<evidence type="ECO:0000313" key="13">
    <source>
        <dbReference type="Proteomes" id="UP000183015"/>
    </source>
</evidence>
<sequence length="478" mass="50294">MQGTVLSGRYRLEEVLGRGGMGEVWRGYDISLRRPVAIKLLHPGLDADHRDRERFRREALLAASLSDPHIVTVYDHGEEHVDGRGVMYLVMELLKGRSLGTVCRTGASAVSDVISWSHQICAGLQAAHSAGVVHRDIKPDNIWLAQDGTVKLLDFGIARPADSRAARSLTTTGVAIGTPTYMAPEQARGEAGPRTDLYALGCLMHQLLTGEPPFVGDQWQVLAQHASNVPGRVDAQRPHIPADLADLVAHLLEKEPECRPPDAQSVDNLLSAIARATAFGAGSRADGPSGVVTVLDIAPVRGRRLATAAGATVGSVILALEEVEFAHWPEPWPLISGLLMTAAITLWKGPAAEADASNRGDAPPGQSPVSALLVVLLTIAGTLLILFATALPWWIALLANALGGPLLLSAVEAVRRAARQLGKLSWGLANLAACVGMFNGAVGAALLAERCGFGIASAAGLATWFATSTVIAAAARSH</sequence>
<dbReference type="InterPro" id="IPR017441">
    <property type="entry name" value="Protein_kinase_ATP_BS"/>
</dbReference>
<dbReference type="PANTHER" id="PTHR43289">
    <property type="entry name" value="MITOGEN-ACTIVATED PROTEIN KINASE KINASE KINASE 20-RELATED"/>
    <property type="match status" value="1"/>
</dbReference>
<dbReference type="SMART" id="SM00220">
    <property type="entry name" value="S_TKc"/>
    <property type="match status" value="1"/>
</dbReference>
<feature type="binding site" evidence="9">
    <location>
        <position position="39"/>
    </location>
    <ligand>
        <name>ATP</name>
        <dbReference type="ChEBI" id="CHEBI:30616"/>
    </ligand>
</feature>
<comment type="catalytic activity">
    <reaction evidence="7">
        <text>L-threonyl-[protein] + ATP = O-phospho-L-threonyl-[protein] + ADP + H(+)</text>
        <dbReference type="Rhea" id="RHEA:46608"/>
        <dbReference type="Rhea" id="RHEA-COMP:11060"/>
        <dbReference type="Rhea" id="RHEA-COMP:11605"/>
        <dbReference type="ChEBI" id="CHEBI:15378"/>
        <dbReference type="ChEBI" id="CHEBI:30013"/>
        <dbReference type="ChEBI" id="CHEBI:30616"/>
        <dbReference type="ChEBI" id="CHEBI:61977"/>
        <dbReference type="ChEBI" id="CHEBI:456216"/>
        <dbReference type="EC" id="2.7.11.1"/>
    </reaction>
</comment>
<proteinExistence type="predicted"/>
<dbReference type="GO" id="GO:0004674">
    <property type="term" value="F:protein serine/threonine kinase activity"/>
    <property type="evidence" value="ECO:0007669"/>
    <property type="project" value="UniProtKB-KW"/>
</dbReference>
<keyword evidence="4 9" id="KW-0547">Nucleotide-binding</keyword>
<dbReference type="InterPro" id="IPR011009">
    <property type="entry name" value="Kinase-like_dom_sf"/>
</dbReference>
<feature type="transmembrane region" description="Helical" evidence="10">
    <location>
        <begin position="393"/>
        <end position="414"/>
    </location>
</feature>
<dbReference type="STRING" id="235985.SAMN05414137_14323"/>
<evidence type="ECO:0000256" key="6">
    <source>
        <dbReference type="ARBA" id="ARBA00022840"/>
    </source>
</evidence>
<dbReference type="PROSITE" id="PS50011">
    <property type="entry name" value="PROTEIN_KINASE_DOM"/>
    <property type="match status" value="1"/>
</dbReference>
<organism evidence="12 13">
    <name type="scientific">Streptacidiphilus jiangxiensis</name>
    <dbReference type="NCBI Taxonomy" id="235985"/>
    <lineage>
        <taxon>Bacteria</taxon>
        <taxon>Bacillati</taxon>
        <taxon>Actinomycetota</taxon>
        <taxon>Actinomycetes</taxon>
        <taxon>Kitasatosporales</taxon>
        <taxon>Streptomycetaceae</taxon>
        <taxon>Streptacidiphilus</taxon>
    </lineage>
</organism>
<dbReference type="PANTHER" id="PTHR43289:SF6">
    <property type="entry name" value="SERINE_THREONINE-PROTEIN KINASE NEKL-3"/>
    <property type="match status" value="1"/>
</dbReference>
<evidence type="ECO:0000256" key="2">
    <source>
        <dbReference type="ARBA" id="ARBA00022527"/>
    </source>
</evidence>
<keyword evidence="10" id="KW-0472">Membrane</keyword>
<feature type="domain" description="Protein kinase" evidence="11">
    <location>
        <begin position="10"/>
        <end position="273"/>
    </location>
</feature>
<evidence type="ECO:0000256" key="8">
    <source>
        <dbReference type="ARBA" id="ARBA00048679"/>
    </source>
</evidence>
<evidence type="ECO:0000256" key="9">
    <source>
        <dbReference type="PROSITE-ProRule" id="PRU10141"/>
    </source>
</evidence>
<comment type="catalytic activity">
    <reaction evidence="8">
        <text>L-seryl-[protein] + ATP = O-phospho-L-seryl-[protein] + ADP + H(+)</text>
        <dbReference type="Rhea" id="RHEA:17989"/>
        <dbReference type="Rhea" id="RHEA-COMP:9863"/>
        <dbReference type="Rhea" id="RHEA-COMP:11604"/>
        <dbReference type="ChEBI" id="CHEBI:15378"/>
        <dbReference type="ChEBI" id="CHEBI:29999"/>
        <dbReference type="ChEBI" id="CHEBI:30616"/>
        <dbReference type="ChEBI" id="CHEBI:83421"/>
        <dbReference type="ChEBI" id="CHEBI:456216"/>
        <dbReference type="EC" id="2.7.11.1"/>
    </reaction>
</comment>
<dbReference type="EMBL" id="FOAZ01000043">
    <property type="protein sequence ID" value="SEM68175.1"/>
    <property type="molecule type" value="Genomic_DNA"/>
</dbReference>
<keyword evidence="6 9" id="KW-0067">ATP-binding</keyword>
<dbReference type="PROSITE" id="PS00107">
    <property type="entry name" value="PROTEIN_KINASE_ATP"/>
    <property type="match status" value="1"/>
</dbReference>
<evidence type="ECO:0000256" key="7">
    <source>
        <dbReference type="ARBA" id="ARBA00047899"/>
    </source>
</evidence>
<dbReference type="Gene3D" id="1.10.510.10">
    <property type="entry name" value="Transferase(Phosphotransferase) domain 1"/>
    <property type="match status" value="1"/>
</dbReference>
<evidence type="ECO:0000256" key="4">
    <source>
        <dbReference type="ARBA" id="ARBA00022741"/>
    </source>
</evidence>
<keyword evidence="10" id="KW-1133">Transmembrane helix</keyword>
<dbReference type="CDD" id="cd14014">
    <property type="entry name" value="STKc_PknB_like"/>
    <property type="match status" value="1"/>
</dbReference>
<dbReference type="SUPFAM" id="SSF56112">
    <property type="entry name" value="Protein kinase-like (PK-like)"/>
    <property type="match status" value="1"/>
</dbReference>
<keyword evidence="5 12" id="KW-0418">Kinase</keyword>
<protein>
    <recommendedName>
        <fullName evidence="1">non-specific serine/threonine protein kinase</fullName>
        <ecNumber evidence="1">2.7.11.1</ecNumber>
    </recommendedName>
</protein>
<name>A0A1H8ABL6_STRJI</name>
<dbReference type="Proteomes" id="UP000183015">
    <property type="component" value="Unassembled WGS sequence"/>
</dbReference>
<dbReference type="AlphaFoldDB" id="A0A1H8ABL6"/>
<keyword evidence="13" id="KW-1185">Reference proteome</keyword>
<dbReference type="Gene3D" id="3.30.200.20">
    <property type="entry name" value="Phosphorylase Kinase, domain 1"/>
    <property type="match status" value="1"/>
</dbReference>
<dbReference type="FunFam" id="3.30.200.20:FF:000035">
    <property type="entry name" value="Serine/threonine protein kinase Stk1"/>
    <property type="match status" value="1"/>
</dbReference>
<evidence type="ECO:0000313" key="12">
    <source>
        <dbReference type="EMBL" id="SEM68175.1"/>
    </source>
</evidence>
<gene>
    <name evidence="12" type="ORF">SAMN05414137_14323</name>
</gene>